<organism evidence="11 12">
    <name type="scientific">Heracleum sosnowskyi</name>
    <dbReference type="NCBI Taxonomy" id="360622"/>
    <lineage>
        <taxon>Eukaryota</taxon>
        <taxon>Viridiplantae</taxon>
        <taxon>Streptophyta</taxon>
        <taxon>Embryophyta</taxon>
        <taxon>Tracheophyta</taxon>
        <taxon>Spermatophyta</taxon>
        <taxon>Magnoliopsida</taxon>
        <taxon>eudicotyledons</taxon>
        <taxon>Gunneridae</taxon>
        <taxon>Pentapetalae</taxon>
        <taxon>asterids</taxon>
        <taxon>campanulids</taxon>
        <taxon>Apiales</taxon>
        <taxon>Apiaceae</taxon>
        <taxon>Apioideae</taxon>
        <taxon>apioid superclade</taxon>
        <taxon>Tordylieae</taxon>
        <taxon>Tordyliinae</taxon>
        <taxon>Heracleum</taxon>
    </lineage>
</organism>
<evidence type="ECO:0000313" key="11">
    <source>
        <dbReference type="EMBL" id="KAK1384847.1"/>
    </source>
</evidence>
<evidence type="ECO:0000259" key="10">
    <source>
        <dbReference type="Pfam" id="PF00394"/>
    </source>
</evidence>
<evidence type="ECO:0000256" key="2">
    <source>
        <dbReference type="ARBA" id="ARBA00004271"/>
    </source>
</evidence>
<evidence type="ECO:0000313" key="12">
    <source>
        <dbReference type="Proteomes" id="UP001237642"/>
    </source>
</evidence>
<comment type="catalytic activity">
    <reaction evidence="1">
        <text>4 hydroquinone + O2 = 4 benzosemiquinone + 2 H2O</text>
        <dbReference type="Rhea" id="RHEA:11276"/>
        <dbReference type="ChEBI" id="CHEBI:15377"/>
        <dbReference type="ChEBI" id="CHEBI:15379"/>
        <dbReference type="ChEBI" id="CHEBI:17594"/>
        <dbReference type="ChEBI" id="CHEBI:17977"/>
        <dbReference type="EC" id="1.10.3.2"/>
    </reaction>
</comment>
<feature type="domain" description="Plastocyanin-like" evidence="10">
    <location>
        <begin position="9"/>
        <end position="113"/>
    </location>
</feature>
<keyword evidence="12" id="KW-1185">Reference proteome</keyword>
<dbReference type="AlphaFoldDB" id="A0AAD8IF95"/>
<accession>A0AAD8IF95</accession>
<protein>
    <recommendedName>
        <fullName evidence="3">laccase</fullName>
        <ecNumber evidence="3">1.10.3.2</ecNumber>
    </recommendedName>
</protein>
<dbReference type="InterPro" id="IPR001117">
    <property type="entry name" value="Cu-oxidase_2nd"/>
</dbReference>
<dbReference type="GO" id="GO:0052716">
    <property type="term" value="F:hydroquinone:oxygen oxidoreductase activity"/>
    <property type="evidence" value="ECO:0007669"/>
    <property type="project" value="UniProtKB-EC"/>
</dbReference>
<keyword evidence="6" id="KW-0677">Repeat</keyword>
<dbReference type="GO" id="GO:0048046">
    <property type="term" value="C:apoplast"/>
    <property type="evidence" value="ECO:0007669"/>
    <property type="project" value="UniProtKB-SubCell"/>
</dbReference>
<comment type="caution">
    <text evidence="11">The sequence shown here is derived from an EMBL/GenBank/DDBJ whole genome shotgun (WGS) entry which is preliminary data.</text>
</comment>
<keyword evidence="8" id="KW-0186">Copper</keyword>
<keyword evidence="4" id="KW-0052">Apoplast</keyword>
<dbReference type="Pfam" id="PF00394">
    <property type="entry name" value="Cu-oxidase"/>
    <property type="match status" value="1"/>
</dbReference>
<reference evidence="11" key="1">
    <citation type="submission" date="2023-02" db="EMBL/GenBank/DDBJ databases">
        <title>Genome of toxic invasive species Heracleum sosnowskyi carries increased number of genes despite the absence of recent whole-genome duplications.</title>
        <authorList>
            <person name="Schelkunov M."/>
            <person name="Shtratnikova V."/>
            <person name="Makarenko M."/>
            <person name="Klepikova A."/>
            <person name="Omelchenko D."/>
            <person name="Novikova G."/>
            <person name="Obukhova E."/>
            <person name="Bogdanov V."/>
            <person name="Penin A."/>
            <person name="Logacheva M."/>
        </authorList>
    </citation>
    <scope>NUCLEOTIDE SEQUENCE</scope>
    <source>
        <strain evidence="11">Hsosn_3</strain>
        <tissue evidence="11">Leaf</tissue>
    </source>
</reference>
<dbReference type="Proteomes" id="UP001237642">
    <property type="component" value="Unassembled WGS sequence"/>
</dbReference>
<dbReference type="EC" id="1.10.3.2" evidence="3"/>
<evidence type="ECO:0000256" key="8">
    <source>
        <dbReference type="ARBA" id="ARBA00023008"/>
    </source>
</evidence>
<dbReference type="InterPro" id="IPR034285">
    <property type="entry name" value="CuRO_2_LCC"/>
</dbReference>
<dbReference type="InterPro" id="IPR008972">
    <property type="entry name" value="Cupredoxin"/>
</dbReference>
<proteinExistence type="predicted"/>
<keyword evidence="5" id="KW-0964">Secreted</keyword>
<evidence type="ECO:0000256" key="5">
    <source>
        <dbReference type="ARBA" id="ARBA00022525"/>
    </source>
</evidence>
<dbReference type="InterPro" id="IPR045087">
    <property type="entry name" value="Cu-oxidase_fam"/>
</dbReference>
<dbReference type="PANTHER" id="PTHR11709">
    <property type="entry name" value="MULTI-COPPER OXIDASE"/>
    <property type="match status" value="1"/>
</dbReference>
<name>A0AAD8IF95_9APIA</name>
<evidence type="ECO:0000256" key="3">
    <source>
        <dbReference type="ARBA" id="ARBA00012297"/>
    </source>
</evidence>
<evidence type="ECO:0000256" key="7">
    <source>
        <dbReference type="ARBA" id="ARBA00023002"/>
    </source>
</evidence>
<gene>
    <name evidence="11" type="ORF">POM88_022582</name>
</gene>
<dbReference type="CDD" id="cd13875">
    <property type="entry name" value="CuRO_2_LCC_plant"/>
    <property type="match status" value="1"/>
</dbReference>
<sequence length="124" mass="13521">MRQVVFTGGAPNVSNAYTINGQLGDLYACSRQDTTRLFVSPSDTVLLRVINSALNQQLFFIVANHMLTVVAADAVYSKPFATNVIMVGPGQTTDVLLTANQSPGHYYMAARAYGSHFFLNPFLE</sequence>
<comment type="subcellular location">
    <subcellularLocation>
        <location evidence="2">Secreted</location>
        <location evidence="2">Extracellular space</location>
        <location evidence="2">Apoplast</location>
    </subcellularLocation>
</comment>
<evidence type="ECO:0000256" key="4">
    <source>
        <dbReference type="ARBA" id="ARBA00022523"/>
    </source>
</evidence>
<keyword evidence="9" id="KW-0439">Lignin degradation</keyword>
<dbReference type="Gene3D" id="2.60.40.420">
    <property type="entry name" value="Cupredoxins - blue copper proteins"/>
    <property type="match status" value="1"/>
</dbReference>
<dbReference type="EMBL" id="JAUIZM010000005">
    <property type="protein sequence ID" value="KAK1384847.1"/>
    <property type="molecule type" value="Genomic_DNA"/>
</dbReference>
<dbReference type="PANTHER" id="PTHR11709:SF68">
    <property type="entry name" value="LACCASE-13"/>
    <property type="match status" value="1"/>
</dbReference>
<evidence type="ECO:0000256" key="6">
    <source>
        <dbReference type="ARBA" id="ARBA00022737"/>
    </source>
</evidence>
<evidence type="ECO:0000256" key="9">
    <source>
        <dbReference type="ARBA" id="ARBA00023185"/>
    </source>
</evidence>
<dbReference type="SUPFAM" id="SSF49503">
    <property type="entry name" value="Cupredoxins"/>
    <property type="match status" value="1"/>
</dbReference>
<keyword evidence="7" id="KW-0560">Oxidoreductase</keyword>
<reference evidence="11" key="2">
    <citation type="submission" date="2023-05" db="EMBL/GenBank/DDBJ databases">
        <authorList>
            <person name="Schelkunov M.I."/>
        </authorList>
    </citation>
    <scope>NUCLEOTIDE SEQUENCE</scope>
    <source>
        <strain evidence="11">Hsosn_3</strain>
        <tissue evidence="11">Leaf</tissue>
    </source>
</reference>
<evidence type="ECO:0000256" key="1">
    <source>
        <dbReference type="ARBA" id="ARBA00000349"/>
    </source>
</evidence>
<dbReference type="GO" id="GO:0046274">
    <property type="term" value="P:lignin catabolic process"/>
    <property type="evidence" value="ECO:0007669"/>
    <property type="project" value="UniProtKB-KW"/>
</dbReference>